<reference evidence="18" key="2">
    <citation type="submission" date="2025-08" db="UniProtKB">
        <authorList>
            <consortium name="RefSeq"/>
        </authorList>
    </citation>
    <scope>IDENTIFICATION</scope>
    <source>
        <strain evidence="18">S238N-H82</strain>
        <tissue evidence="18">Testes</tissue>
    </source>
</reference>
<dbReference type="GO" id="GO:0005886">
    <property type="term" value="C:plasma membrane"/>
    <property type="evidence" value="ECO:0000318"/>
    <property type="project" value="GO_Central"/>
</dbReference>
<dbReference type="FunFam" id="3.80.10.10:FF:002805">
    <property type="entry name" value="Uncharacterized protein"/>
    <property type="match status" value="1"/>
</dbReference>
<dbReference type="Pfam" id="PF13516">
    <property type="entry name" value="LRR_6"/>
    <property type="match status" value="2"/>
</dbReference>
<dbReference type="InterPro" id="IPR000157">
    <property type="entry name" value="TIR_dom"/>
</dbReference>
<keyword evidence="3" id="KW-0399">Innate immunity</keyword>
<keyword evidence="6 15" id="KW-0732">Signal</keyword>
<dbReference type="InterPro" id="IPR000483">
    <property type="entry name" value="Cys-rich_flank_reg_C"/>
</dbReference>
<dbReference type="KEGG" id="bfo:118415519"/>
<dbReference type="OrthoDB" id="442066at2759"/>
<keyword evidence="9 14" id="KW-1133">Transmembrane helix</keyword>
<dbReference type="RefSeq" id="XP_035676082.1">
    <property type="nucleotide sequence ID" value="XM_035820189.1"/>
</dbReference>
<dbReference type="InterPro" id="IPR001611">
    <property type="entry name" value="Leu-rich_rpt"/>
</dbReference>
<dbReference type="Pfam" id="PF13855">
    <property type="entry name" value="LRR_8"/>
    <property type="match status" value="3"/>
</dbReference>
<dbReference type="SUPFAM" id="SSF52200">
    <property type="entry name" value="Toll/Interleukin receptor TIR domain"/>
    <property type="match status" value="1"/>
</dbReference>
<evidence type="ECO:0000313" key="17">
    <source>
        <dbReference type="Proteomes" id="UP000001554"/>
    </source>
</evidence>
<keyword evidence="5 14" id="KW-0812">Transmembrane</keyword>
<dbReference type="PANTHER" id="PTHR24365">
    <property type="entry name" value="TOLL-LIKE RECEPTOR"/>
    <property type="match status" value="1"/>
</dbReference>
<dbReference type="Gene3D" id="3.40.50.10140">
    <property type="entry name" value="Toll/interleukin-1 receptor homology (TIR) domain"/>
    <property type="match status" value="1"/>
</dbReference>
<evidence type="ECO:0000259" key="16">
    <source>
        <dbReference type="PROSITE" id="PS50104"/>
    </source>
</evidence>
<feature type="transmembrane region" description="Helical" evidence="14">
    <location>
        <begin position="816"/>
        <end position="843"/>
    </location>
</feature>
<name>A0A9J7MPT4_BRAFL</name>
<organism evidence="17 18">
    <name type="scientific">Branchiostoma floridae</name>
    <name type="common">Florida lancelet</name>
    <name type="synonym">Amphioxus</name>
    <dbReference type="NCBI Taxonomy" id="7739"/>
    <lineage>
        <taxon>Eukaryota</taxon>
        <taxon>Metazoa</taxon>
        <taxon>Chordata</taxon>
        <taxon>Cephalochordata</taxon>
        <taxon>Leptocardii</taxon>
        <taxon>Amphioxiformes</taxon>
        <taxon>Branchiostomatidae</taxon>
        <taxon>Branchiostoma</taxon>
    </lineage>
</organism>
<evidence type="ECO:0000256" key="11">
    <source>
        <dbReference type="ARBA" id="ARBA00023170"/>
    </source>
</evidence>
<dbReference type="FunFam" id="3.40.50.10140:FF:000026">
    <property type="entry name" value="Toll-like receptor 2"/>
    <property type="match status" value="1"/>
</dbReference>
<keyword evidence="10 14" id="KW-0472">Membrane</keyword>
<dbReference type="FunFam" id="3.80.10.10:FF:001647">
    <property type="entry name" value="Uncharacterized protein"/>
    <property type="match status" value="1"/>
</dbReference>
<dbReference type="PROSITE" id="PS51450">
    <property type="entry name" value="LRR"/>
    <property type="match status" value="4"/>
</dbReference>
<dbReference type="SMART" id="SM00365">
    <property type="entry name" value="LRR_SD22"/>
    <property type="match status" value="8"/>
</dbReference>
<feature type="domain" description="TIR" evidence="16">
    <location>
        <begin position="865"/>
        <end position="1005"/>
    </location>
</feature>
<dbReference type="FunFam" id="3.80.10.10:FF:001164">
    <property type="entry name" value="GH01279p"/>
    <property type="match status" value="1"/>
</dbReference>
<keyword evidence="8" id="KW-0391">Immunity</keyword>
<evidence type="ECO:0000256" key="15">
    <source>
        <dbReference type="SAM" id="SignalP"/>
    </source>
</evidence>
<evidence type="ECO:0000256" key="5">
    <source>
        <dbReference type="ARBA" id="ARBA00022692"/>
    </source>
</evidence>
<dbReference type="SMART" id="SM00082">
    <property type="entry name" value="LRRCT"/>
    <property type="match status" value="1"/>
</dbReference>
<evidence type="ECO:0000256" key="12">
    <source>
        <dbReference type="ARBA" id="ARBA00023180"/>
    </source>
</evidence>
<dbReference type="FunFam" id="3.80.10.10:FF:000732">
    <property type="entry name" value="GD11101"/>
    <property type="match status" value="1"/>
</dbReference>
<feature type="chain" id="PRO_5039923784" evidence="15">
    <location>
        <begin position="30"/>
        <end position="1158"/>
    </location>
</feature>
<dbReference type="GeneID" id="118415519"/>
<evidence type="ECO:0000256" key="9">
    <source>
        <dbReference type="ARBA" id="ARBA00022989"/>
    </source>
</evidence>
<evidence type="ECO:0000256" key="1">
    <source>
        <dbReference type="ARBA" id="ARBA00004479"/>
    </source>
</evidence>
<evidence type="ECO:0000256" key="8">
    <source>
        <dbReference type="ARBA" id="ARBA00022859"/>
    </source>
</evidence>
<keyword evidence="4" id="KW-0433">Leucine-rich repeat</keyword>
<dbReference type="PROSITE" id="PS50104">
    <property type="entry name" value="TIR"/>
    <property type="match status" value="1"/>
</dbReference>
<keyword evidence="17" id="KW-1185">Reference proteome</keyword>
<evidence type="ECO:0000256" key="14">
    <source>
        <dbReference type="SAM" id="Phobius"/>
    </source>
</evidence>
<keyword evidence="11" id="KW-0675">Receptor</keyword>
<keyword evidence="7" id="KW-0677">Repeat</keyword>
<comment type="similarity">
    <text evidence="2">Belongs to the Toll-like receptor family.</text>
</comment>
<dbReference type="GO" id="GO:0038023">
    <property type="term" value="F:signaling receptor activity"/>
    <property type="evidence" value="ECO:0000318"/>
    <property type="project" value="GO_Central"/>
</dbReference>
<dbReference type="InterPro" id="IPR026906">
    <property type="entry name" value="LRR_5"/>
</dbReference>
<dbReference type="GO" id="GO:0045087">
    <property type="term" value="P:innate immune response"/>
    <property type="evidence" value="ECO:0007669"/>
    <property type="project" value="UniProtKB-KW"/>
</dbReference>
<dbReference type="GO" id="GO:0007165">
    <property type="term" value="P:signal transduction"/>
    <property type="evidence" value="ECO:0000318"/>
    <property type="project" value="GO_Central"/>
</dbReference>
<evidence type="ECO:0000256" key="10">
    <source>
        <dbReference type="ARBA" id="ARBA00023136"/>
    </source>
</evidence>
<evidence type="ECO:0000256" key="4">
    <source>
        <dbReference type="ARBA" id="ARBA00022614"/>
    </source>
</evidence>
<dbReference type="PANTHER" id="PTHR24365:SF530">
    <property type="entry name" value="MSTPROX-RELATED"/>
    <property type="match status" value="1"/>
</dbReference>
<evidence type="ECO:0000256" key="2">
    <source>
        <dbReference type="ARBA" id="ARBA00009634"/>
    </source>
</evidence>
<keyword evidence="12" id="KW-0325">Glycoprotein</keyword>
<evidence type="ECO:0000256" key="7">
    <source>
        <dbReference type="ARBA" id="ARBA00022737"/>
    </source>
</evidence>
<dbReference type="InterPro" id="IPR035897">
    <property type="entry name" value="Toll_tir_struct_dom_sf"/>
</dbReference>
<gene>
    <name evidence="18" type="primary">LOC118415519</name>
</gene>
<dbReference type="PRINTS" id="PR00019">
    <property type="entry name" value="LEURICHRPT"/>
</dbReference>
<protein>
    <submittedName>
        <fullName evidence="18">Toll-like receptor 13</fullName>
    </submittedName>
</protein>
<evidence type="ECO:0000256" key="3">
    <source>
        <dbReference type="ARBA" id="ARBA00022588"/>
    </source>
</evidence>
<dbReference type="InterPro" id="IPR032675">
    <property type="entry name" value="LRR_dom_sf"/>
</dbReference>
<proteinExistence type="inferred from homology"/>
<dbReference type="InterPro" id="IPR003591">
    <property type="entry name" value="Leu-rich_rpt_typical-subtyp"/>
</dbReference>
<reference evidence="17" key="1">
    <citation type="journal article" date="2020" name="Nat. Ecol. Evol.">
        <title>Deeply conserved synteny resolves early events in vertebrate evolution.</title>
        <authorList>
            <person name="Simakov O."/>
            <person name="Marletaz F."/>
            <person name="Yue J.X."/>
            <person name="O'Connell B."/>
            <person name="Jenkins J."/>
            <person name="Brandt A."/>
            <person name="Calef R."/>
            <person name="Tung C.H."/>
            <person name="Huang T.K."/>
            <person name="Schmutz J."/>
            <person name="Satoh N."/>
            <person name="Yu J.K."/>
            <person name="Putnam N.H."/>
            <person name="Green R.E."/>
            <person name="Rokhsar D.S."/>
        </authorList>
    </citation>
    <scope>NUCLEOTIDE SEQUENCE [LARGE SCALE GENOMIC DNA]</scope>
    <source>
        <strain evidence="17">S238N-H82</strain>
    </source>
</reference>
<evidence type="ECO:0000313" key="18">
    <source>
        <dbReference type="RefSeq" id="XP_035676082.1"/>
    </source>
</evidence>
<dbReference type="SMART" id="SM00369">
    <property type="entry name" value="LRR_TYP"/>
    <property type="match status" value="13"/>
</dbReference>
<dbReference type="AlphaFoldDB" id="A0A9J7MPT4"/>
<feature type="signal peptide" evidence="15">
    <location>
        <begin position="1"/>
        <end position="29"/>
    </location>
</feature>
<sequence length="1158" mass="130666">MEINMESKITVVAISIAMALVFITQHVWAGQLPPVCQTWNSTAVVCTGQGDQWEYPTRATLTHVPPGIPESVVTLDLSGNNITELYKDSFLGLTALRYLALRGNSIAKIYNGTFQGLRNLKHLDLADTSIQAIEVGAFAGLENLERLDMCCPTLQSTFALQTGLFTDLRNLNHLTVQTTTNRVDVGVFKTLTRLKYLQLGLSNITSLPDHIFESLTLLENLTMTESEFQSGSEFLQRPKLWSPLRKLKTLNLRLYSANGLKFGPVFRNLPNLEEIQLGSVGPVNYNVEIFLPLLSTLQRLDLRLSAHVYTPTEHLSIEPGLLTSLTHLQALDIPWTSRFSSIAGVLPELRHTRVQELSFTVGGVDKIAAGTLAAMKGLDNLKTLSILLPDSQVIQANSFTNFPHLQKLDLAIGILNTVKNKAFNGLSSLIHLDLSHHLIYALPQDVFEGLSSLNHLDLSYNNLENSQARLPETLDYLDLSHNNLNSIMDAESLSFALSFNFTDLKRVKHLNLSHNRLGGVESLPANMTVLDLQHNQIGYYLPDSVFSIAGLKYLDLSHNDIRTTSEATVQSSTLETLRLDNNGLVGIDATFMKGLRKLKILTLSHNHIGVIGTGNFQWLVQLVQLDLSHNEINTLASFAFRGLSRLRSLDLSNNQIQNVTAKTFDGLVNLSILNLAANRIAVIGDVFDRLHGLRDLHLSNNRLSVLNQTSLGPVVNRLERLDAANNPFLCDCNLRWFVEWAQGKYDTVLNWNNPYSISYRSYKCFRPAKLHGQHLLDGITHQQNYNKGKTQSQSLSMFFNMDCSHEFRPNRLLACVLASSGIFVAMMTVFLVDYNIGHVYYYLWMWAKWRKPRIGEEEINEQHAYTHDAFIAYNNEDILWVINEAIENLEPAYSLVIHERDFAVGAPIVENIADAVENSRRTVCIVTRNFLKSKWCEYEFQLAQYHMFEQGGGVRLILVFLEEIPNRMLKRFRHLNAVVKRDTYLMWPADVRHRPLFWRRLRDALGEPLPREPEPEQVHVPTPEHHIPEQMEQAALGVSPERQAQSPGRNVPEQRGQAPANNILEPQAQDQVDDIPEQHMLHSFRDIPDQQKTKTPECDITLEDAQGLEPGLFVPKQTEICAHRNTANQGIDPEDRIVESESEDDWCGPGDDIILLPL</sequence>
<dbReference type="GO" id="GO:0006954">
    <property type="term" value="P:inflammatory response"/>
    <property type="evidence" value="ECO:0000318"/>
    <property type="project" value="GO_Central"/>
</dbReference>
<dbReference type="Pfam" id="PF01582">
    <property type="entry name" value="TIR"/>
    <property type="match status" value="1"/>
</dbReference>
<comment type="subcellular location">
    <subcellularLocation>
        <location evidence="1">Membrane</location>
        <topology evidence="1">Single-pass type I membrane protein</topology>
    </subcellularLocation>
</comment>
<dbReference type="Pfam" id="PF13306">
    <property type="entry name" value="LRR_5"/>
    <property type="match status" value="1"/>
</dbReference>
<evidence type="ECO:0000256" key="13">
    <source>
        <dbReference type="ARBA" id="ARBA00023198"/>
    </source>
</evidence>
<dbReference type="SMART" id="SM00255">
    <property type="entry name" value="TIR"/>
    <property type="match status" value="1"/>
</dbReference>
<keyword evidence="13" id="KW-0395">Inflammatory response</keyword>
<evidence type="ECO:0000256" key="6">
    <source>
        <dbReference type="ARBA" id="ARBA00022729"/>
    </source>
</evidence>
<dbReference type="SUPFAM" id="SSF52058">
    <property type="entry name" value="L domain-like"/>
    <property type="match status" value="3"/>
</dbReference>
<dbReference type="Proteomes" id="UP000001554">
    <property type="component" value="Chromosome 5"/>
</dbReference>
<dbReference type="Gene3D" id="3.80.10.10">
    <property type="entry name" value="Ribonuclease Inhibitor"/>
    <property type="match status" value="6"/>
</dbReference>
<accession>A0A9J7MPT4</accession>